<evidence type="ECO:0000256" key="2">
    <source>
        <dbReference type="ARBA" id="ARBA00022475"/>
    </source>
</evidence>
<feature type="transmembrane region" description="Helical" evidence="6">
    <location>
        <begin position="286"/>
        <end position="307"/>
    </location>
</feature>
<name>A0ABM9I581_9GAMM</name>
<dbReference type="SUPFAM" id="SSF82866">
    <property type="entry name" value="Multidrug efflux transporter AcrB transmembrane domain"/>
    <property type="match status" value="2"/>
</dbReference>
<accession>A0ABM9I581</accession>
<evidence type="ECO:0000256" key="1">
    <source>
        <dbReference type="ARBA" id="ARBA00004651"/>
    </source>
</evidence>
<evidence type="ECO:0000256" key="4">
    <source>
        <dbReference type="ARBA" id="ARBA00022989"/>
    </source>
</evidence>
<feature type="transmembrane region" description="Helical" evidence="6">
    <location>
        <begin position="677"/>
        <end position="702"/>
    </location>
</feature>
<keyword evidence="9" id="KW-1185">Reference proteome</keyword>
<dbReference type="EMBL" id="OX458333">
    <property type="protein sequence ID" value="CAI8900379.1"/>
    <property type="molecule type" value="Genomic_DNA"/>
</dbReference>
<evidence type="ECO:0000313" key="8">
    <source>
        <dbReference type="EMBL" id="CAI8900379.1"/>
    </source>
</evidence>
<feature type="transmembrane region" description="Helical" evidence="6">
    <location>
        <begin position="423"/>
        <end position="440"/>
    </location>
</feature>
<feature type="transmembrane region" description="Helical" evidence="6">
    <location>
        <begin position="752"/>
        <end position="777"/>
    </location>
</feature>
<dbReference type="PANTHER" id="PTHR33406">
    <property type="entry name" value="MEMBRANE PROTEIN MJ1562-RELATED"/>
    <property type="match status" value="1"/>
</dbReference>
<feature type="transmembrane region" description="Helical" evidence="6">
    <location>
        <begin position="256"/>
        <end position="280"/>
    </location>
</feature>
<evidence type="ECO:0000259" key="7">
    <source>
        <dbReference type="PROSITE" id="PS50156"/>
    </source>
</evidence>
<dbReference type="PANTHER" id="PTHR33406:SF13">
    <property type="entry name" value="MEMBRANE PROTEIN YDFJ"/>
    <property type="match status" value="1"/>
</dbReference>
<proteinExistence type="predicted"/>
<comment type="subcellular location">
    <subcellularLocation>
        <location evidence="1">Cell membrane</location>
        <topology evidence="1">Multi-pass membrane protein</topology>
    </subcellularLocation>
</comment>
<protein>
    <submittedName>
        <fullName evidence="8">RND transporter</fullName>
    </submittedName>
</protein>
<dbReference type="Pfam" id="PF03176">
    <property type="entry name" value="MMPL"/>
    <property type="match status" value="2"/>
</dbReference>
<feature type="transmembrane region" description="Helical" evidence="6">
    <location>
        <begin position="230"/>
        <end position="249"/>
    </location>
</feature>
<dbReference type="InterPro" id="IPR000731">
    <property type="entry name" value="SSD"/>
</dbReference>
<dbReference type="Proteomes" id="UP001162030">
    <property type="component" value="Chromosome"/>
</dbReference>
<keyword evidence="3 6" id="KW-0812">Transmembrane</keyword>
<feature type="transmembrane region" description="Helical" evidence="6">
    <location>
        <begin position="624"/>
        <end position="644"/>
    </location>
</feature>
<gene>
    <name evidence="8" type="ORF">MSZNOR_3427</name>
</gene>
<keyword evidence="5 6" id="KW-0472">Membrane</keyword>
<keyword evidence="4 6" id="KW-1133">Transmembrane helix</keyword>
<evidence type="ECO:0000256" key="6">
    <source>
        <dbReference type="SAM" id="Phobius"/>
    </source>
</evidence>
<dbReference type="InterPro" id="IPR050545">
    <property type="entry name" value="Mycobact_MmpL"/>
</dbReference>
<organism evidence="8 9">
    <name type="scientific">Methylocaldum szegediense</name>
    <dbReference type="NCBI Taxonomy" id="73780"/>
    <lineage>
        <taxon>Bacteria</taxon>
        <taxon>Pseudomonadati</taxon>
        <taxon>Pseudomonadota</taxon>
        <taxon>Gammaproteobacteria</taxon>
        <taxon>Methylococcales</taxon>
        <taxon>Methylococcaceae</taxon>
        <taxon>Methylocaldum</taxon>
    </lineage>
</organism>
<feature type="transmembrane region" description="Helical" evidence="6">
    <location>
        <begin position="369"/>
        <end position="395"/>
    </location>
</feature>
<dbReference type="InterPro" id="IPR004869">
    <property type="entry name" value="MMPL_dom"/>
</dbReference>
<feature type="transmembrane region" description="Helical" evidence="6">
    <location>
        <begin position="651"/>
        <end position="671"/>
    </location>
</feature>
<evidence type="ECO:0000256" key="3">
    <source>
        <dbReference type="ARBA" id="ARBA00022692"/>
    </source>
</evidence>
<dbReference type="Gene3D" id="1.20.1640.10">
    <property type="entry name" value="Multidrug efflux transporter AcrB transmembrane domain"/>
    <property type="match status" value="2"/>
</dbReference>
<feature type="transmembrane region" description="Helical" evidence="6">
    <location>
        <begin position="20"/>
        <end position="43"/>
    </location>
</feature>
<reference evidence="8 9" key="1">
    <citation type="submission" date="2023-03" db="EMBL/GenBank/DDBJ databases">
        <authorList>
            <person name="Pearce D."/>
        </authorList>
    </citation>
    <scope>NUCLEOTIDE SEQUENCE [LARGE SCALE GENOMIC DNA]</scope>
    <source>
        <strain evidence="8">Msz</strain>
    </source>
</reference>
<feature type="transmembrane region" description="Helical" evidence="6">
    <location>
        <begin position="327"/>
        <end position="357"/>
    </location>
</feature>
<sequence length="790" mass="87962">MNVSNRSRNVLRRYVATLLVSRWIVLFVTFVIIAALASGLQFLKFSNDYRVFFDKWNPQLQALEEIHNVYTDDDPVLFVITPKKGNVFSKDTLASVEWLTREAWKIPYIRRVDSLQNFQYSRAENDDLVVSDLYRNADSLSRTQIEKIRDIALTDPQLVGRIINPCGTVTGVFATFHLPGLDRQKEVPEIMRHAEKLRNQLVKSNPNLDVRLAGAVVISNEFTAASSRDMAILAPLIVVLIAATLRLLLGSALTAIAALSVIALTLAGTMGMAGWLGFVISPASVIAPNVLLTVAVADSVHVLVDFLNDLSTLNVTHKSDPVKRARYIAIILSIEQTIKPIFITTLTTAIGFLSLNFSDSPPFRDLGNIVAMGVALAFFLTVFFLPALLAVLPIAHHQRKDRKSHSQLFDKFARVVIAKRKPLTIVLAVVVAGLSAMIPLNELNDDVVKYFSEKSEFRQDWTYTTSNLTGLYTLEYSIKAKEPGGINDPEYLQVIERFADWFASQPETLHIDSILDIHKRLNKNMHGDDPDWYRLPDNKEIAAQYLLLYEMSLPPGLELNDRINIDKSASRLVVTVKDLPSNEMLDLERRADEWLTHNAPDYMKARAGSTPLMFAHIGQTNIQGMIEGTALEFIVIALILMVALRSFRLGLLSLIPNMIPAAMAFGFWALIQGKINLGLSVVANMTLGIVVDDTVHFLSNYVHAQRNLGKKAESAVRYTFRHVGKAMAVSTLVLSAGFGTLIFSSYELNAQMGLLTTITILFALLGDLLLLPSLLLFKLPARKNSREHTP</sequence>
<keyword evidence="2" id="KW-1003">Cell membrane</keyword>
<evidence type="ECO:0000256" key="5">
    <source>
        <dbReference type="ARBA" id="ARBA00023136"/>
    </source>
</evidence>
<feature type="domain" description="SSD" evidence="7">
    <location>
        <begin position="255"/>
        <end position="391"/>
    </location>
</feature>
<evidence type="ECO:0000313" key="9">
    <source>
        <dbReference type="Proteomes" id="UP001162030"/>
    </source>
</evidence>
<dbReference type="PROSITE" id="PS50156">
    <property type="entry name" value="SSD"/>
    <property type="match status" value="1"/>
</dbReference>
<feature type="transmembrane region" description="Helical" evidence="6">
    <location>
        <begin position="723"/>
        <end position="746"/>
    </location>
</feature>